<name>A0A9E2S533_9BACT</name>
<dbReference type="InterPro" id="IPR039425">
    <property type="entry name" value="RNA_pol_sigma-70-like"/>
</dbReference>
<evidence type="ECO:0000313" key="8">
    <source>
        <dbReference type="Proteomes" id="UP000812270"/>
    </source>
</evidence>
<comment type="caution">
    <text evidence="7">The sequence shown here is derived from an EMBL/GenBank/DDBJ whole genome shotgun (WGS) entry which is preliminary data.</text>
</comment>
<dbReference type="Proteomes" id="UP000812270">
    <property type="component" value="Unassembled WGS sequence"/>
</dbReference>
<evidence type="ECO:0000313" key="7">
    <source>
        <dbReference type="EMBL" id="MBV4355886.1"/>
    </source>
</evidence>
<organism evidence="7 8">
    <name type="scientific">Pinibacter aurantiacus</name>
    <dbReference type="NCBI Taxonomy" id="2851599"/>
    <lineage>
        <taxon>Bacteria</taxon>
        <taxon>Pseudomonadati</taxon>
        <taxon>Bacteroidota</taxon>
        <taxon>Chitinophagia</taxon>
        <taxon>Chitinophagales</taxon>
        <taxon>Chitinophagaceae</taxon>
        <taxon>Pinibacter</taxon>
    </lineage>
</organism>
<keyword evidence="8" id="KW-1185">Reference proteome</keyword>
<dbReference type="InterPro" id="IPR007627">
    <property type="entry name" value="RNA_pol_sigma70_r2"/>
</dbReference>
<evidence type="ECO:0000259" key="5">
    <source>
        <dbReference type="Pfam" id="PF04542"/>
    </source>
</evidence>
<protein>
    <submittedName>
        <fullName evidence="7">Sigma-70 family RNA polymerase sigma factor</fullName>
    </submittedName>
</protein>
<dbReference type="GO" id="GO:0016987">
    <property type="term" value="F:sigma factor activity"/>
    <property type="evidence" value="ECO:0007669"/>
    <property type="project" value="UniProtKB-KW"/>
</dbReference>
<evidence type="ECO:0000259" key="6">
    <source>
        <dbReference type="Pfam" id="PF08281"/>
    </source>
</evidence>
<reference evidence="7" key="1">
    <citation type="submission" date="2021-06" db="EMBL/GenBank/DDBJ databases">
        <authorList>
            <person name="Huq M.A."/>
        </authorList>
    </citation>
    <scope>NUCLEOTIDE SEQUENCE</scope>
    <source>
        <strain evidence="7">MAH-26</strain>
    </source>
</reference>
<dbReference type="NCBIfam" id="TIGR02937">
    <property type="entry name" value="sigma70-ECF"/>
    <property type="match status" value="1"/>
</dbReference>
<keyword evidence="3" id="KW-0238">DNA-binding</keyword>
<evidence type="ECO:0000256" key="3">
    <source>
        <dbReference type="ARBA" id="ARBA00023125"/>
    </source>
</evidence>
<feature type="domain" description="RNA polymerase sigma factor 70 region 4 type 2" evidence="6">
    <location>
        <begin position="143"/>
        <end position="188"/>
    </location>
</feature>
<dbReference type="GO" id="GO:0006352">
    <property type="term" value="P:DNA-templated transcription initiation"/>
    <property type="evidence" value="ECO:0007669"/>
    <property type="project" value="InterPro"/>
</dbReference>
<evidence type="ECO:0000256" key="4">
    <source>
        <dbReference type="ARBA" id="ARBA00023163"/>
    </source>
</evidence>
<dbReference type="InterPro" id="IPR014284">
    <property type="entry name" value="RNA_pol_sigma-70_dom"/>
</dbReference>
<sequence>MRLTKTVNLTNENKHIDQNSAFPDEAALINQASEGNQHAYGQLYSHYFPKLYYSISFICKDQAEAEEIVQEAFLRVWDKREQLFLVRSFEDYVYRVAKNILFDVLRRNKVRQKVMDIIIAENQVLQEHPELQLQYKQYFNTAARAIDQLSDQKKEIFLLRTQSDKTFKEIAELVNLSVAGVKKHFYQAANQVKESLQQNDELLSAIILLGIFLKK</sequence>
<evidence type="ECO:0000256" key="2">
    <source>
        <dbReference type="ARBA" id="ARBA00023082"/>
    </source>
</evidence>
<dbReference type="GO" id="GO:0003677">
    <property type="term" value="F:DNA binding"/>
    <property type="evidence" value="ECO:0007669"/>
    <property type="project" value="UniProtKB-KW"/>
</dbReference>
<dbReference type="Pfam" id="PF08281">
    <property type="entry name" value="Sigma70_r4_2"/>
    <property type="match status" value="1"/>
</dbReference>
<keyword evidence="2" id="KW-0731">Sigma factor</keyword>
<keyword evidence="1" id="KW-0805">Transcription regulation</keyword>
<dbReference type="AlphaFoldDB" id="A0A9E2S533"/>
<dbReference type="EMBL" id="JAHSPG010000001">
    <property type="protein sequence ID" value="MBV4355886.1"/>
    <property type="molecule type" value="Genomic_DNA"/>
</dbReference>
<feature type="domain" description="RNA polymerase sigma-70 region 2" evidence="5">
    <location>
        <begin position="43"/>
        <end position="109"/>
    </location>
</feature>
<evidence type="ECO:0000256" key="1">
    <source>
        <dbReference type="ARBA" id="ARBA00023015"/>
    </source>
</evidence>
<keyword evidence="4" id="KW-0804">Transcription</keyword>
<dbReference type="PANTHER" id="PTHR43133">
    <property type="entry name" value="RNA POLYMERASE ECF-TYPE SIGMA FACTO"/>
    <property type="match status" value="1"/>
</dbReference>
<dbReference type="Pfam" id="PF04542">
    <property type="entry name" value="Sigma70_r2"/>
    <property type="match status" value="1"/>
</dbReference>
<dbReference type="RefSeq" id="WP_217789431.1">
    <property type="nucleotide sequence ID" value="NZ_JAHSPG010000001.1"/>
</dbReference>
<dbReference type="PANTHER" id="PTHR43133:SF8">
    <property type="entry name" value="RNA POLYMERASE SIGMA FACTOR HI_1459-RELATED"/>
    <property type="match status" value="1"/>
</dbReference>
<accession>A0A9E2S533</accession>
<dbReference type="InterPro" id="IPR013249">
    <property type="entry name" value="RNA_pol_sigma70_r4_t2"/>
</dbReference>
<gene>
    <name evidence="7" type="ORF">KTO63_01920</name>
</gene>
<proteinExistence type="predicted"/>